<dbReference type="InterPro" id="IPR001841">
    <property type="entry name" value="Znf_RING"/>
</dbReference>
<feature type="domain" description="RING-type" evidence="4">
    <location>
        <begin position="10"/>
        <end position="45"/>
    </location>
</feature>
<dbReference type="Gene3D" id="3.30.40.10">
    <property type="entry name" value="Zinc/RING finger domain, C3HC4 (zinc finger)"/>
    <property type="match status" value="1"/>
</dbReference>
<dbReference type="SMART" id="SM00184">
    <property type="entry name" value="RING"/>
    <property type="match status" value="1"/>
</dbReference>
<dbReference type="OrthoDB" id="264520at2759"/>
<dbReference type="SUPFAM" id="SSF57850">
    <property type="entry name" value="RING/U-box"/>
    <property type="match status" value="1"/>
</dbReference>
<evidence type="ECO:0000313" key="6">
    <source>
        <dbReference type="Proteomes" id="UP000276133"/>
    </source>
</evidence>
<evidence type="ECO:0000256" key="1">
    <source>
        <dbReference type="ARBA" id="ARBA00022771"/>
    </source>
</evidence>
<name>A0A3M7RAG3_BRAPC</name>
<dbReference type="AlphaFoldDB" id="A0A3M7RAG3"/>
<dbReference type="Proteomes" id="UP000276133">
    <property type="component" value="Unassembled WGS sequence"/>
</dbReference>
<evidence type="ECO:0000256" key="3">
    <source>
        <dbReference type="PROSITE-ProRule" id="PRU00175"/>
    </source>
</evidence>
<keyword evidence="6" id="KW-1185">Reference proteome</keyword>
<dbReference type="EMBL" id="REGN01003896">
    <property type="protein sequence ID" value="RNA20225.1"/>
    <property type="molecule type" value="Genomic_DNA"/>
</dbReference>
<evidence type="ECO:0000313" key="5">
    <source>
        <dbReference type="EMBL" id="RNA20225.1"/>
    </source>
</evidence>
<keyword evidence="1 3" id="KW-0863">Zinc-finger</keyword>
<dbReference type="GO" id="GO:0008270">
    <property type="term" value="F:zinc ion binding"/>
    <property type="evidence" value="ECO:0007669"/>
    <property type="project" value="UniProtKB-KW"/>
</dbReference>
<sequence>MLHNEDSLSCPRCKDRFESPRILPCMESICVKCIDSNDKFECPFCYQVHSVPPGGFPINKSLLKVLSSVGEHKIFDRYELEKYRSHLKNAEELVNYLDCDMEKAKAEILQYCENIKTQILDTIDQQVYYLNDIRDELVDEVYLFQKDCIKTLEQNGEELNTFKKFSQDCQALIQSEDFKKAESKEKIARVKNTEWKLGTQKKKYKNFLFKNVNLIYKELKIQQIPALVKRSCQEIDLTNFQHFNLSQHLSGDSLDQEIQVNQLENKVFVFNYINDATCDHMFEVRNLHQFEAFSKNFVDYLESSNTFTLVKIYKNHILYHKHSSFQKELTIFDQNLDIIQNVETKNQFKDLVATDSKIFCLKKNLLSITVYDWNLNKLMIIKQNSSLYPFSSKIEGLFENEEYLFFKEADCFNMITKEGELVKKIPLENNLEIVCFKNDCFYAKNKHTNSINALDFNGMVISSLQLKNFPHFDFDFFLDHDNNFSCFDLCSLKLYIQDA</sequence>
<gene>
    <name evidence="5" type="ORF">BpHYR1_024057</name>
</gene>
<evidence type="ECO:0000259" key="4">
    <source>
        <dbReference type="PROSITE" id="PS50089"/>
    </source>
</evidence>
<dbReference type="InterPro" id="IPR013083">
    <property type="entry name" value="Znf_RING/FYVE/PHD"/>
</dbReference>
<comment type="caution">
    <text evidence="5">The sequence shown here is derived from an EMBL/GenBank/DDBJ whole genome shotgun (WGS) entry which is preliminary data.</text>
</comment>
<organism evidence="5 6">
    <name type="scientific">Brachionus plicatilis</name>
    <name type="common">Marine rotifer</name>
    <name type="synonym">Brachionus muelleri</name>
    <dbReference type="NCBI Taxonomy" id="10195"/>
    <lineage>
        <taxon>Eukaryota</taxon>
        <taxon>Metazoa</taxon>
        <taxon>Spiralia</taxon>
        <taxon>Gnathifera</taxon>
        <taxon>Rotifera</taxon>
        <taxon>Eurotatoria</taxon>
        <taxon>Monogononta</taxon>
        <taxon>Pseudotrocha</taxon>
        <taxon>Ploima</taxon>
        <taxon>Brachionidae</taxon>
        <taxon>Brachionus</taxon>
    </lineage>
</organism>
<dbReference type="PROSITE" id="PS50089">
    <property type="entry name" value="ZF_RING_2"/>
    <property type="match status" value="1"/>
</dbReference>
<keyword evidence="2" id="KW-0862">Zinc</keyword>
<evidence type="ECO:0000256" key="2">
    <source>
        <dbReference type="ARBA" id="ARBA00022833"/>
    </source>
</evidence>
<reference evidence="5 6" key="1">
    <citation type="journal article" date="2018" name="Sci. Rep.">
        <title>Genomic signatures of local adaptation to the degree of environmental predictability in rotifers.</title>
        <authorList>
            <person name="Franch-Gras L."/>
            <person name="Hahn C."/>
            <person name="Garcia-Roger E.M."/>
            <person name="Carmona M.J."/>
            <person name="Serra M."/>
            <person name="Gomez A."/>
        </authorList>
    </citation>
    <scope>NUCLEOTIDE SEQUENCE [LARGE SCALE GENOMIC DNA]</scope>
    <source>
        <strain evidence="5">HYR1</strain>
    </source>
</reference>
<protein>
    <submittedName>
        <fullName evidence="5">Tripartite motif-containing 45-like</fullName>
    </submittedName>
</protein>
<keyword evidence="1 3" id="KW-0479">Metal-binding</keyword>
<accession>A0A3M7RAG3</accession>
<proteinExistence type="predicted"/>